<name>A0A1E3XAR4_9BACT</name>
<dbReference type="SUPFAM" id="SSF47598">
    <property type="entry name" value="Ribbon-helix-helix"/>
    <property type="match status" value="1"/>
</dbReference>
<gene>
    <name evidence="2" type="ORF">SCARUB_02165</name>
</gene>
<protein>
    <recommendedName>
        <fullName evidence="1">Ribbon-helix-helix protein CopG domain-containing protein</fullName>
    </recommendedName>
</protein>
<dbReference type="CDD" id="cd22231">
    <property type="entry name" value="RHH_NikR_HicB-like"/>
    <property type="match status" value="1"/>
</dbReference>
<evidence type="ECO:0000259" key="1">
    <source>
        <dbReference type="Pfam" id="PF01402"/>
    </source>
</evidence>
<dbReference type="GO" id="GO:0006355">
    <property type="term" value="P:regulation of DNA-templated transcription"/>
    <property type="evidence" value="ECO:0007669"/>
    <property type="project" value="InterPro"/>
</dbReference>
<dbReference type="Gene3D" id="1.10.1220.10">
    <property type="entry name" value="Met repressor-like"/>
    <property type="match status" value="1"/>
</dbReference>
<dbReference type="EMBL" id="MAYW01000051">
    <property type="protein sequence ID" value="ODS32725.1"/>
    <property type="molecule type" value="Genomic_DNA"/>
</dbReference>
<reference evidence="2 3" key="1">
    <citation type="submission" date="2016-07" db="EMBL/GenBank/DDBJ databases">
        <title>Draft genome of Scalindua rubra, obtained from a brine-seawater interface in the Red Sea, sheds light on salt adaptation in anammox bacteria.</title>
        <authorList>
            <person name="Speth D.R."/>
            <person name="Lagkouvardos I."/>
            <person name="Wang Y."/>
            <person name="Qian P.-Y."/>
            <person name="Dutilh B.E."/>
            <person name="Jetten M.S."/>
        </authorList>
    </citation>
    <scope>NUCLEOTIDE SEQUENCE [LARGE SCALE GENOMIC DNA]</scope>
    <source>
        <strain evidence="2">BSI-1</strain>
    </source>
</reference>
<dbReference type="Pfam" id="PF01402">
    <property type="entry name" value="RHH_1"/>
    <property type="match status" value="1"/>
</dbReference>
<accession>A0A1E3XAR4</accession>
<dbReference type="InterPro" id="IPR013321">
    <property type="entry name" value="Arc_rbn_hlx_hlx"/>
</dbReference>
<dbReference type="Proteomes" id="UP000094056">
    <property type="component" value="Unassembled WGS sequence"/>
</dbReference>
<dbReference type="InterPro" id="IPR010985">
    <property type="entry name" value="Ribbon_hlx_hlx"/>
</dbReference>
<organism evidence="2 3">
    <name type="scientific">Candidatus Scalindua rubra</name>
    <dbReference type="NCBI Taxonomy" id="1872076"/>
    <lineage>
        <taxon>Bacteria</taxon>
        <taxon>Pseudomonadati</taxon>
        <taxon>Planctomycetota</taxon>
        <taxon>Candidatus Brocadiia</taxon>
        <taxon>Candidatus Brocadiales</taxon>
        <taxon>Candidatus Scalinduaceae</taxon>
        <taxon>Candidatus Scalindua</taxon>
    </lineage>
</organism>
<evidence type="ECO:0000313" key="2">
    <source>
        <dbReference type="EMBL" id="ODS32725.1"/>
    </source>
</evidence>
<proteinExistence type="predicted"/>
<dbReference type="AlphaFoldDB" id="A0A1E3XAR4"/>
<sequence length="77" mass="9075">MKTIQMTLDDELVDEVDRVVKKLRTSRSAFTRHALRAAIAKENIKRLETKHKKGYEKKPVSKTEFSLWESEQEWGDL</sequence>
<evidence type="ECO:0000313" key="3">
    <source>
        <dbReference type="Proteomes" id="UP000094056"/>
    </source>
</evidence>
<dbReference type="InterPro" id="IPR002145">
    <property type="entry name" value="CopG"/>
</dbReference>
<feature type="domain" description="Ribbon-helix-helix protein CopG" evidence="1">
    <location>
        <begin position="3"/>
        <end position="42"/>
    </location>
</feature>
<comment type="caution">
    <text evidence="2">The sequence shown here is derived from an EMBL/GenBank/DDBJ whole genome shotgun (WGS) entry which is preliminary data.</text>
</comment>